<evidence type="ECO:0000259" key="3">
    <source>
        <dbReference type="Pfam" id="PF02517"/>
    </source>
</evidence>
<dbReference type="GO" id="GO:0080120">
    <property type="term" value="P:CAAX-box protein maturation"/>
    <property type="evidence" value="ECO:0007669"/>
    <property type="project" value="UniProtKB-ARBA"/>
</dbReference>
<feature type="transmembrane region" description="Helical" evidence="2">
    <location>
        <begin position="205"/>
        <end position="222"/>
    </location>
</feature>
<dbReference type="AlphaFoldDB" id="A0A1U7DJI0"/>
<organism evidence="4 5">
    <name type="scientific">Brevirhabdus pacifica</name>
    <dbReference type="NCBI Taxonomy" id="1267768"/>
    <lineage>
        <taxon>Bacteria</taxon>
        <taxon>Pseudomonadati</taxon>
        <taxon>Pseudomonadota</taxon>
        <taxon>Alphaproteobacteria</taxon>
        <taxon>Rhodobacterales</taxon>
        <taxon>Paracoccaceae</taxon>
        <taxon>Brevirhabdus</taxon>
    </lineage>
</organism>
<keyword evidence="5" id="KW-1185">Reference proteome</keyword>
<evidence type="ECO:0000313" key="5">
    <source>
        <dbReference type="Proteomes" id="UP000187266"/>
    </source>
</evidence>
<feature type="domain" description="CAAX prenyl protease 2/Lysostaphin resistance protein A-like" evidence="3">
    <location>
        <begin position="147"/>
        <end position="244"/>
    </location>
</feature>
<feature type="transmembrane region" description="Helical" evidence="2">
    <location>
        <begin position="21"/>
        <end position="51"/>
    </location>
</feature>
<dbReference type="PANTHER" id="PTHR39430:SF1">
    <property type="entry name" value="PROTEASE"/>
    <property type="match status" value="1"/>
</dbReference>
<feature type="transmembrane region" description="Helical" evidence="2">
    <location>
        <begin position="143"/>
        <end position="162"/>
    </location>
</feature>
<name>A0A1U7DJI0_9RHOB</name>
<feature type="transmembrane region" description="Helical" evidence="2">
    <location>
        <begin position="71"/>
        <end position="92"/>
    </location>
</feature>
<dbReference type="Proteomes" id="UP000187266">
    <property type="component" value="Chromosome"/>
</dbReference>
<proteinExistence type="predicted"/>
<dbReference type="EMBL" id="CP019124">
    <property type="protein sequence ID" value="APX90028.1"/>
    <property type="molecule type" value="Genomic_DNA"/>
</dbReference>
<evidence type="ECO:0000256" key="2">
    <source>
        <dbReference type="SAM" id="Phobius"/>
    </source>
</evidence>
<accession>A0A1U7DJI0</accession>
<sequence>MRLAYSRPLQRLIAPARRRPALWRLALGVVLGLAVYGVPLLGAGLALRLALPEGTGAALMQEVAEGATPRGLLLALASFGFMALAPIAAAWLLHRRGAGTLFGPRAGLWRNFLRVTAVLSVMQVAVLIVLATMTDLEPNVAPATWLMLLPLSLPLLLLQVSAEEMVFRGYLMQQLAARFRSPLIWMFLPAVLFGIGHFSPQDAGANAWVVAAWATLFAVYAADLTARTGDLGAAIGFHFINNFFSLLLVSLQGPMSGLSLYTLPFDGADDATLPGLLWAELAVLTLAWALCLLVARPWPEDAAETPPPSAMGPEPVAEPAPALASIQTGRTRSPGDGPGS</sequence>
<keyword evidence="2" id="KW-1133">Transmembrane helix</keyword>
<feature type="transmembrane region" description="Helical" evidence="2">
    <location>
        <begin position="275"/>
        <end position="295"/>
    </location>
</feature>
<gene>
    <name evidence="4" type="ORF">BV394_10120</name>
</gene>
<feature type="region of interest" description="Disordered" evidence="1">
    <location>
        <begin position="300"/>
        <end position="340"/>
    </location>
</feature>
<dbReference type="PANTHER" id="PTHR39430">
    <property type="entry name" value="MEMBRANE-ASSOCIATED PROTEASE-RELATED"/>
    <property type="match status" value="1"/>
</dbReference>
<dbReference type="Pfam" id="PF02517">
    <property type="entry name" value="Rce1-like"/>
    <property type="match status" value="1"/>
</dbReference>
<feature type="compositionally biased region" description="Low complexity" evidence="1">
    <location>
        <begin position="313"/>
        <end position="324"/>
    </location>
</feature>
<evidence type="ECO:0000256" key="1">
    <source>
        <dbReference type="SAM" id="MobiDB-lite"/>
    </source>
</evidence>
<keyword evidence="2" id="KW-0472">Membrane</keyword>
<evidence type="ECO:0000313" key="4">
    <source>
        <dbReference type="EMBL" id="APX90028.1"/>
    </source>
</evidence>
<feature type="transmembrane region" description="Helical" evidence="2">
    <location>
        <begin position="112"/>
        <end position="131"/>
    </location>
</feature>
<dbReference type="InterPro" id="IPR003675">
    <property type="entry name" value="Rce1/LyrA-like_dom"/>
</dbReference>
<feature type="transmembrane region" description="Helical" evidence="2">
    <location>
        <begin position="183"/>
        <end position="199"/>
    </location>
</feature>
<dbReference type="RefSeq" id="WP_076980049.1">
    <property type="nucleotide sequence ID" value="NZ_CP019124.1"/>
</dbReference>
<dbReference type="STRING" id="1267768.BV394_10120"/>
<dbReference type="OrthoDB" id="7171777at2"/>
<reference evidence="4 5" key="1">
    <citation type="submission" date="2017-01" db="EMBL/GenBank/DDBJ databases">
        <title>Genomic analysis of Xuhuaishuia manganoxidans DY6-4.</title>
        <authorList>
            <person name="Wang X."/>
        </authorList>
    </citation>
    <scope>NUCLEOTIDE SEQUENCE [LARGE SCALE GENOMIC DNA]</scope>
    <source>
        <strain evidence="4 5">DY6-4</strain>
    </source>
</reference>
<keyword evidence="2" id="KW-0812">Transmembrane</keyword>
<feature type="transmembrane region" description="Helical" evidence="2">
    <location>
        <begin position="234"/>
        <end position="255"/>
    </location>
</feature>
<protein>
    <recommendedName>
        <fullName evidence="3">CAAX prenyl protease 2/Lysostaphin resistance protein A-like domain-containing protein</fullName>
    </recommendedName>
</protein>
<dbReference type="GO" id="GO:0004175">
    <property type="term" value="F:endopeptidase activity"/>
    <property type="evidence" value="ECO:0007669"/>
    <property type="project" value="UniProtKB-ARBA"/>
</dbReference>
<accession>A0A2M9DAH7</accession>